<evidence type="ECO:0000313" key="3">
    <source>
        <dbReference type="Proteomes" id="UP001148018"/>
    </source>
</evidence>
<reference evidence="2" key="1">
    <citation type="submission" date="2022-07" db="EMBL/GenBank/DDBJ databases">
        <title>Chromosome-level genome of Muraenolepis orangiensis.</title>
        <authorList>
            <person name="Kim J."/>
        </authorList>
    </citation>
    <scope>NUCLEOTIDE SEQUENCE</scope>
    <source>
        <strain evidence="2">KU_S4_2022</strain>
        <tissue evidence="2">Muscle</tissue>
    </source>
</reference>
<protein>
    <submittedName>
        <fullName evidence="2">Uncharacterized protein</fullName>
    </submittedName>
</protein>
<comment type="caution">
    <text evidence="2">The sequence shown here is derived from an EMBL/GenBank/DDBJ whole genome shotgun (WGS) entry which is preliminary data.</text>
</comment>
<dbReference type="AlphaFoldDB" id="A0A9Q0E8P6"/>
<keyword evidence="3" id="KW-1185">Reference proteome</keyword>
<name>A0A9Q0E8P6_9TELE</name>
<dbReference type="Proteomes" id="UP001148018">
    <property type="component" value="Unassembled WGS sequence"/>
</dbReference>
<evidence type="ECO:0000256" key="1">
    <source>
        <dbReference type="SAM" id="MobiDB-lite"/>
    </source>
</evidence>
<accession>A0A9Q0E8P6</accession>
<feature type="region of interest" description="Disordered" evidence="1">
    <location>
        <begin position="1"/>
        <end position="92"/>
    </location>
</feature>
<sequence length="92" mass="9600">MPRSVTPSSTSPGSGRVPSAALRRAKRCPGPGPTAKRHNRLGVRAPAQGLPGQQMMLLDISQGGRETSDIISVEETGVTTESTDRNGNSTES</sequence>
<organism evidence="2 3">
    <name type="scientific">Muraenolepis orangiensis</name>
    <name type="common">Patagonian moray cod</name>
    <dbReference type="NCBI Taxonomy" id="630683"/>
    <lineage>
        <taxon>Eukaryota</taxon>
        <taxon>Metazoa</taxon>
        <taxon>Chordata</taxon>
        <taxon>Craniata</taxon>
        <taxon>Vertebrata</taxon>
        <taxon>Euteleostomi</taxon>
        <taxon>Actinopterygii</taxon>
        <taxon>Neopterygii</taxon>
        <taxon>Teleostei</taxon>
        <taxon>Neoteleostei</taxon>
        <taxon>Acanthomorphata</taxon>
        <taxon>Zeiogadaria</taxon>
        <taxon>Gadariae</taxon>
        <taxon>Gadiformes</taxon>
        <taxon>Muraenolepidoidei</taxon>
        <taxon>Muraenolepididae</taxon>
        <taxon>Muraenolepis</taxon>
    </lineage>
</organism>
<gene>
    <name evidence="2" type="ORF">NHX12_032307</name>
</gene>
<feature type="compositionally biased region" description="Low complexity" evidence="1">
    <location>
        <begin position="1"/>
        <end position="19"/>
    </location>
</feature>
<dbReference type="EMBL" id="JANIIK010000047">
    <property type="protein sequence ID" value="KAJ3601336.1"/>
    <property type="molecule type" value="Genomic_DNA"/>
</dbReference>
<proteinExistence type="predicted"/>
<evidence type="ECO:0000313" key="2">
    <source>
        <dbReference type="EMBL" id="KAJ3601336.1"/>
    </source>
</evidence>